<evidence type="ECO:0000256" key="4">
    <source>
        <dbReference type="ARBA" id="ARBA00022801"/>
    </source>
</evidence>
<dbReference type="InterPro" id="IPR002172">
    <property type="entry name" value="LDrepeatLR_classA_rpt"/>
</dbReference>
<sequence length="1170" mass="130897">MPFKSCVEVVSCVSCPCVCVSLVDTNIKNNRKLPAHLFKKYLCPSVLIKMRGEVLAFISFFSILHTSSAQDPFGFQEVIRKKPRFRLRGGPTPGVGFVQTDDIQSWSTVCLRENFGIDEANVLCRENGYGEAIHVGQSLHSAPFNLSKRFINLIKYSTLRSIKCRGSEKRLSDCTIIPIQGSYEECKNSIINVVCSTPKLTACEGNTTAAFRNRCYRVYYEEKSYKEAIKSCRSSIKDGNLIEVKDWAELNFITELLDPKFITTRVWTGGHLLRSEVEDDSPPFPFWYGSRAPITDYPDLEYPTEGNELGLALDPKEPPFMASIPWSFLDPKQTYPFVCYSKMINIGCLTDPTGSNYEGTASRTESGSSCIPWNAPGVPILFPGQENWNHNYCRNVGGEDDSPTCFIDSQVTDFCSIPLCDEKDALRFLDSGEETSICQTPEPYCGPEHFECEPGVCIFSRYVCDGMSDCQSGSDELNCMSYVEYFGKEEGFKLGHRDIDSRYYNVTLNECGRICIQSKHCSCLSFSYRDSSQECIIGTKVSGTYSYDAVLQESEWNYFTLKKAVEETGCHRFKRPAGTPIEGIRILKGDKIDIVEVKIHSTWGGICDDGFGQTEADVLCRQLGYLAGSIKHEIGLGNKEDPISLYDLKCFGNETSIADCDFKNHIVSPRPYCTGNERIGVKCRDDDRLDPSGTDMSNYKCPIGEWKCVAKEECIDSSYLCDGVEDCSDASDEVDACETSSEDLTERLEKETVRLSDEYFGVLEILREGRWSPLCDSDFKIPDAKVVCRMLGLNDGIYAKIHSEPIRSFETGNEPLWISLNSDKQCTGDEYSLAECKDPSRWSHMHQCSLSEEIKISCLKDGIKTTKLDPILPSPPFESASLLKDIQEELLYNSCGMVDNNIIGPEEGMSARIVGGSVTRYGQHPWQASIRVQTRNSSFHWCGAVIIGKRHLLTAGHCLKEFPMDAYLVRVGDHVMEIEEEAEAEYDIDEIIFHEHYNVGPYLNNDIALIKLKSEKGLEYSKYVSAICLPAPYFVYRNLEYITISGWGRTGQEIFGSLPKSHPLESGPIPRSLIAVSVPMIPKSRCKEKGIYGNSKLSVGMFCAGHLDGKGDTCQGDSGGPAVAEVDGKNYLFGITSWGYGCGQKNKPGVYTKVSNYIYWIHENLMKDQS</sequence>
<dbReference type="PROSITE" id="PS01209">
    <property type="entry name" value="LDLRA_1"/>
    <property type="match status" value="2"/>
</dbReference>
<evidence type="ECO:0000256" key="5">
    <source>
        <dbReference type="ARBA" id="ARBA00022825"/>
    </source>
</evidence>
<dbReference type="PROSITE" id="PS50948">
    <property type="entry name" value="PAN"/>
    <property type="match status" value="1"/>
</dbReference>
<dbReference type="PROSITE" id="PS50240">
    <property type="entry name" value="TRYPSIN_DOM"/>
    <property type="match status" value="1"/>
</dbReference>
<dbReference type="PROSITE" id="PS50041">
    <property type="entry name" value="C_TYPE_LECTIN_2"/>
    <property type="match status" value="1"/>
</dbReference>
<evidence type="ECO:0000256" key="3">
    <source>
        <dbReference type="ARBA" id="ARBA00022737"/>
    </source>
</evidence>
<gene>
    <name evidence="10" type="ORF">LSAA_10003</name>
</gene>
<keyword evidence="5" id="KW-0720">Serine protease</keyword>
<feature type="disulfide bond" evidence="9">
    <location>
        <begin position="826"/>
        <end position="836"/>
    </location>
</feature>
<dbReference type="InterPro" id="IPR001190">
    <property type="entry name" value="SRCR"/>
</dbReference>
<dbReference type="CDD" id="cd00190">
    <property type="entry name" value="Tryp_SPc"/>
    <property type="match status" value="1"/>
</dbReference>
<dbReference type="InterPro" id="IPR003609">
    <property type="entry name" value="Pan_app"/>
</dbReference>
<dbReference type="SMART" id="SM00202">
    <property type="entry name" value="SR"/>
    <property type="match status" value="3"/>
</dbReference>
<dbReference type="PANTHER" id="PTHR24252:SF7">
    <property type="entry name" value="HYALIN"/>
    <property type="match status" value="1"/>
</dbReference>
<dbReference type="InterPro" id="IPR009003">
    <property type="entry name" value="Peptidase_S1_PA"/>
</dbReference>
<dbReference type="InterPro" id="IPR016187">
    <property type="entry name" value="CTDL_fold"/>
</dbReference>
<dbReference type="GO" id="GO:0004252">
    <property type="term" value="F:serine-type endopeptidase activity"/>
    <property type="evidence" value="ECO:0007669"/>
    <property type="project" value="InterPro"/>
</dbReference>
<evidence type="ECO:0000256" key="8">
    <source>
        <dbReference type="PROSITE-ProRule" id="PRU00124"/>
    </source>
</evidence>
<dbReference type="PROSITE" id="PS50070">
    <property type="entry name" value="KRINGLE_2"/>
    <property type="match status" value="1"/>
</dbReference>
<dbReference type="SUPFAM" id="SSF57414">
    <property type="entry name" value="Hairpin loop containing domain-like"/>
    <property type="match status" value="1"/>
</dbReference>
<dbReference type="Gene3D" id="2.40.20.10">
    <property type="entry name" value="Plasminogen Kringle 4"/>
    <property type="match status" value="1"/>
</dbReference>
<dbReference type="InterPro" id="IPR036772">
    <property type="entry name" value="SRCR-like_dom_sf"/>
</dbReference>
<keyword evidence="4" id="KW-0378">Hydrolase</keyword>
<evidence type="ECO:0000313" key="11">
    <source>
        <dbReference type="Proteomes" id="UP000675881"/>
    </source>
</evidence>
<dbReference type="SMART" id="SM00130">
    <property type="entry name" value="KR"/>
    <property type="match status" value="1"/>
</dbReference>
<evidence type="ECO:0000256" key="6">
    <source>
        <dbReference type="ARBA" id="ARBA00023157"/>
    </source>
</evidence>
<dbReference type="PROSITE" id="PS00134">
    <property type="entry name" value="TRYPSIN_HIS"/>
    <property type="match status" value="1"/>
</dbReference>
<evidence type="ECO:0000256" key="7">
    <source>
        <dbReference type="PROSITE-ProRule" id="PRU00121"/>
    </source>
</evidence>
<reference evidence="10" key="1">
    <citation type="submission" date="2021-02" db="EMBL/GenBank/DDBJ databases">
        <authorList>
            <person name="Bekaert M."/>
        </authorList>
    </citation>
    <scope>NUCLEOTIDE SEQUENCE</scope>
    <source>
        <strain evidence="10">IoA-00</strain>
    </source>
</reference>
<dbReference type="SUPFAM" id="SSF56487">
    <property type="entry name" value="SRCR-like"/>
    <property type="match status" value="3"/>
</dbReference>
<feature type="disulfide bond" evidence="8">
    <location>
        <begin position="452"/>
        <end position="470"/>
    </location>
</feature>
<dbReference type="Gene3D" id="2.40.10.10">
    <property type="entry name" value="Trypsin-like serine proteases"/>
    <property type="match status" value="1"/>
</dbReference>
<dbReference type="SUPFAM" id="SSF50494">
    <property type="entry name" value="Trypsin-like serine proteases"/>
    <property type="match status" value="1"/>
</dbReference>
<dbReference type="InterPro" id="IPR001304">
    <property type="entry name" value="C-type_lectin-like"/>
</dbReference>
<proteinExistence type="predicted"/>
<dbReference type="InterPro" id="IPR038178">
    <property type="entry name" value="Kringle_sf"/>
</dbReference>
<evidence type="ECO:0000256" key="1">
    <source>
        <dbReference type="ARBA" id="ARBA00022572"/>
    </source>
</evidence>
<dbReference type="SMART" id="SM00020">
    <property type="entry name" value="Tryp_SPc"/>
    <property type="match status" value="1"/>
</dbReference>
<dbReference type="FunFam" id="2.40.10.10:FF:000003">
    <property type="entry name" value="Transmembrane serine protease 3"/>
    <property type="match status" value="1"/>
</dbReference>
<keyword evidence="2" id="KW-0645">Protease</keyword>
<dbReference type="PRINTS" id="PR00261">
    <property type="entry name" value="LDLRECEPTOR"/>
</dbReference>
<dbReference type="SUPFAM" id="SSF57424">
    <property type="entry name" value="LDL receptor-like module"/>
    <property type="match status" value="2"/>
</dbReference>
<dbReference type="InterPro" id="IPR018114">
    <property type="entry name" value="TRYPSIN_HIS"/>
</dbReference>
<dbReference type="AlphaFoldDB" id="A0A7R8CX41"/>
<dbReference type="SMART" id="SM00192">
    <property type="entry name" value="LDLa"/>
    <property type="match status" value="2"/>
</dbReference>
<dbReference type="Gene3D" id="3.50.4.10">
    <property type="entry name" value="Hepatocyte Growth Factor"/>
    <property type="match status" value="1"/>
</dbReference>
<dbReference type="InterPro" id="IPR013806">
    <property type="entry name" value="Kringle-like"/>
</dbReference>
<feature type="disulfide bond" evidence="9">
    <location>
        <begin position="164"/>
        <end position="174"/>
    </location>
</feature>
<keyword evidence="11" id="KW-1185">Reference proteome</keyword>
<dbReference type="CDD" id="cd00112">
    <property type="entry name" value="LDLa"/>
    <property type="match status" value="2"/>
</dbReference>
<feature type="disulfide bond" evidence="8">
    <location>
        <begin position="445"/>
        <end position="457"/>
    </location>
</feature>
<dbReference type="InterPro" id="IPR023415">
    <property type="entry name" value="LDLR_class-A_CS"/>
</dbReference>
<evidence type="ECO:0000256" key="2">
    <source>
        <dbReference type="ARBA" id="ARBA00022670"/>
    </source>
</evidence>
<organism evidence="10 11">
    <name type="scientific">Lepeophtheirus salmonis</name>
    <name type="common">Salmon louse</name>
    <name type="synonym">Caligus salmonis</name>
    <dbReference type="NCBI Taxonomy" id="72036"/>
    <lineage>
        <taxon>Eukaryota</taxon>
        <taxon>Metazoa</taxon>
        <taxon>Ecdysozoa</taxon>
        <taxon>Arthropoda</taxon>
        <taxon>Crustacea</taxon>
        <taxon>Multicrustacea</taxon>
        <taxon>Hexanauplia</taxon>
        <taxon>Copepoda</taxon>
        <taxon>Siphonostomatoida</taxon>
        <taxon>Caligidae</taxon>
        <taxon>Lepeophtheirus</taxon>
    </lineage>
</organism>
<dbReference type="PROSITE" id="PS50068">
    <property type="entry name" value="LDLRA_2"/>
    <property type="match status" value="2"/>
</dbReference>
<dbReference type="InterPro" id="IPR036055">
    <property type="entry name" value="LDL_receptor-like_sf"/>
</dbReference>
<dbReference type="PANTHER" id="PTHR24252">
    <property type="entry name" value="ACROSIN-RELATED"/>
    <property type="match status" value="1"/>
</dbReference>
<dbReference type="Pfam" id="PF00057">
    <property type="entry name" value="Ldl_recept_a"/>
    <property type="match status" value="2"/>
</dbReference>
<dbReference type="Gene3D" id="3.10.100.10">
    <property type="entry name" value="Mannose-Binding Protein A, subunit A"/>
    <property type="match status" value="1"/>
</dbReference>
<dbReference type="Pfam" id="PF00024">
    <property type="entry name" value="PAN_1"/>
    <property type="match status" value="1"/>
</dbReference>
<dbReference type="InterPro" id="IPR043504">
    <property type="entry name" value="Peptidase_S1_PA_chymotrypsin"/>
</dbReference>
<comment type="caution">
    <text evidence="9">Lacks conserved residue(s) required for the propagation of feature annotation.</text>
</comment>
<feature type="disulfide bond" evidence="9">
    <location>
        <begin position="650"/>
        <end position="660"/>
    </location>
</feature>
<keyword evidence="1 7" id="KW-0420">Kringle</keyword>
<dbReference type="InterPro" id="IPR000001">
    <property type="entry name" value="Kringle"/>
</dbReference>
<dbReference type="PROSITE" id="PS50287">
    <property type="entry name" value="SRCR_2"/>
    <property type="match status" value="3"/>
</dbReference>
<dbReference type="InterPro" id="IPR016186">
    <property type="entry name" value="C-type_lectin-like/link_sf"/>
</dbReference>
<dbReference type="Gene3D" id="4.10.400.10">
    <property type="entry name" value="Low-density Lipoprotein Receptor"/>
    <property type="match status" value="2"/>
</dbReference>
<evidence type="ECO:0000313" key="10">
    <source>
        <dbReference type="EMBL" id="CAF2958097.1"/>
    </source>
</evidence>
<dbReference type="SMART" id="SM00034">
    <property type="entry name" value="CLECT"/>
    <property type="match status" value="1"/>
</dbReference>
<dbReference type="Pfam" id="PF00530">
    <property type="entry name" value="SRCR"/>
    <property type="match status" value="3"/>
</dbReference>
<dbReference type="GO" id="GO:0016020">
    <property type="term" value="C:membrane"/>
    <property type="evidence" value="ECO:0007669"/>
    <property type="project" value="InterPro"/>
</dbReference>
<accession>A0A7R8CX41</accession>
<protein>
    <submittedName>
        <fullName evidence="10">SVH1</fullName>
    </submittedName>
</protein>
<dbReference type="EMBL" id="HG994584">
    <property type="protein sequence ID" value="CAF2958097.1"/>
    <property type="molecule type" value="Genomic_DNA"/>
</dbReference>
<dbReference type="GO" id="GO:0006508">
    <property type="term" value="P:proteolysis"/>
    <property type="evidence" value="ECO:0007669"/>
    <property type="project" value="UniProtKB-KW"/>
</dbReference>
<dbReference type="InterPro" id="IPR001254">
    <property type="entry name" value="Trypsin_dom"/>
</dbReference>
<dbReference type="SUPFAM" id="SSF56436">
    <property type="entry name" value="C-type lectin-like"/>
    <property type="match status" value="1"/>
</dbReference>
<dbReference type="SUPFAM" id="SSF57440">
    <property type="entry name" value="Kringle-like"/>
    <property type="match status" value="1"/>
</dbReference>
<dbReference type="Gene3D" id="3.10.250.10">
    <property type="entry name" value="SRCR-like domain"/>
    <property type="match status" value="3"/>
</dbReference>
<feature type="disulfide bond" evidence="8">
    <location>
        <begin position="464"/>
        <end position="479"/>
    </location>
</feature>
<dbReference type="CDD" id="cd00037">
    <property type="entry name" value="CLECT"/>
    <property type="match status" value="1"/>
</dbReference>
<name>A0A7R8CX41_LEPSM</name>
<evidence type="ECO:0000256" key="9">
    <source>
        <dbReference type="PROSITE-ProRule" id="PRU00196"/>
    </source>
</evidence>
<keyword evidence="6 9" id="KW-1015">Disulfide bond</keyword>
<dbReference type="Proteomes" id="UP000675881">
    <property type="component" value="Chromosome 5"/>
</dbReference>
<dbReference type="Pfam" id="PF00089">
    <property type="entry name" value="Trypsin"/>
    <property type="match status" value="1"/>
</dbReference>
<dbReference type="Pfam" id="PF00051">
    <property type="entry name" value="Kringle"/>
    <property type="match status" value="1"/>
</dbReference>
<dbReference type="OrthoDB" id="6020543at2759"/>
<keyword evidence="3" id="KW-0677">Repeat</keyword>